<dbReference type="NCBIfam" id="NF038083">
    <property type="entry name" value="CU044_5270_fam"/>
    <property type="match status" value="1"/>
</dbReference>
<evidence type="ECO:0000256" key="1">
    <source>
        <dbReference type="SAM" id="Phobius"/>
    </source>
</evidence>
<keyword evidence="1" id="KW-0812">Transmembrane</keyword>
<dbReference type="Proteomes" id="UP001501803">
    <property type="component" value="Unassembled WGS sequence"/>
</dbReference>
<proteinExistence type="predicted"/>
<dbReference type="InterPro" id="IPR047789">
    <property type="entry name" value="CU044_5270-like"/>
</dbReference>
<sequence>MDELTLLRKIHETPESTLQTITEGRKAMDKAISGARTRTIAKTKARRRTTWTLGLTGVAAALAVGLVVTDVVGIAGLRPGASAAAAEVLNSAAQAAIATSDPVVGPSQYLRIKTDAVFGGTLGKDDGTLVTFLASNTDTLYIPGDSNRNWVWDRSARKPVKFFGNLTEEEQADTWKSLNADGFQGQELLDARNGAFYGSDAIDTPESLAKLSRDPRILLNHIYRINIGAGRSVDGQALVHIADILRTGLATADLRAALYKAAAMIPGVTVTEQQVTLDGRSGIAIGRTEDADHTRQDIIIDPANGLVIGEREVLLESANGFPAGTNLSSTAVTTTVADSVPTAASK</sequence>
<comment type="caution">
    <text evidence="2">The sequence shown here is derived from an EMBL/GenBank/DDBJ whole genome shotgun (WGS) entry which is preliminary data.</text>
</comment>
<keyword evidence="1" id="KW-1133">Transmembrane helix</keyword>
<keyword evidence="1" id="KW-0472">Membrane</keyword>
<protein>
    <submittedName>
        <fullName evidence="2">Uncharacterized protein</fullName>
    </submittedName>
</protein>
<evidence type="ECO:0000313" key="3">
    <source>
        <dbReference type="Proteomes" id="UP001501803"/>
    </source>
</evidence>
<organism evidence="2 3">
    <name type="scientific">Leifsonia kafniensis</name>
    <dbReference type="NCBI Taxonomy" id="475957"/>
    <lineage>
        <taxon>Bacteria</taxon>
        <taxon>Bacillati</taxon>
        <taxon>Actinomycetota</taxon>
        <taxon>Actinomycetes</taxon>
        <taxon>Micrococcales</taxon>
        <taxon>Microbacteriaceae</taxon>
        <taxon>Leifsonia</taxon>
    </lineage>
</organism>
<feature type="transmembrane region" description="Helical" evidence="1">
    <location>
        <begin position="51"/>
        <end position="77"/>
    </location>
</feature>
<accession>A0ABP7KJS4</accession>
<keyword evidence="3" id="KW-1185">Reference proteome</keyword>
<reference evidence="3" key="1">
    <citation type="journal article" date="2019" name="Int. J. Syst. Evol. Microbiol.">
        <title>The Global Catalogue of Microorganisms (GCM) 10K type strain sequencing project: providing services to taxonomists for standard genome sequencing and annotation.</title>
        <authorList>
            <consortium name="The Broad Institute Genomics Platform"/>
            <consortium name="The Broad Institute Genome Sequencing Center for Infectious Disease"/>
            <person name="Wu L."/>
            <person name="Ma J."/>
        </authorList>
    </citation>
    <scope>NUCLEOTIDE SEQUENCE [LARGE SCALE GENOMIC DNA]</scope>
    <source>
        <strain evidence="3">JCM 17021</strain>
    </source>
</reference>
<evidence type="ECO:0000313" key="2">
    <source>
        <dbReference type="EMBL" id="GAA3877538.1"/>
    </source>
</evidence>
<dbReference type="EMBL" id="BAABCN010000004">
    <property type="protein sequence ID" value="GAA3877538.1"/>
    <property type="molecule type" value="Genomic_DNA"/>
</dbReference>
<gene>
    <name evidence="2" type="ORF">GCM10022381_20050</name>
</gene>
<name>A0ABP7KJS4_9MICO</name>